<evidence type="ECO:0000313" key="13">
    <source>
        <dbReference type="EMBL" id="KAG5596541.1"/>
    </source>
</evidence>
<evidence type="ECO:0000256" key="7">
    <source>
        <dbReference type="ARBA" id="ARBA00022982"/>
    </source>
</evidence>
<dbReference type="PANTHER" id="PTHR15422">
    <property type="entry name" value="OS05G0565100 PROTEIN"/>
    <property type="match status" value="1"/>
</dbReference>
<dbReference type="GO" id="GO:0140575">
    <property type="term" value="F:transmembrane monodehydroascorbate reductase activity"/>
    <property type="evidence" value="ECO:0007669"/>
    <property type="project" value="InterPro"/>
</dbReference>
<accession>A0A9J5Y8V8</accession>
<evidence type="ECO:0000256" key="9">
    <source>
        <dbReference type="ARBA" id="ARBA00023004"/>
    </source>
</evidence>
<dbReference type="GO" id="GO:0016020">
    <property type="term" value="C:membrane"/>
    <property type="evidence" value="ECO:0007669"/>
    <property type="project" value="UniProtKB-SubCell"/>
</dbReference>
<keyword evidence="6" id="KW-0479">Metal-binding</keyword>
<evidence type="ECO:0000256" key="6">
    <source>
        <dbReference type="ARBA" id="ARBA00022723"/>
    </source>
</evidence>
<dbReference type="Proteomes" id="UP000824120">
    <property type="component" value="Chromosome 7"/>
</dbReference>
<keyword evidence="4" id="KW-0349">Heme</keyword>
<proteinExistence type="predicted"/>
<dbReference type="PROSITE" id="PS50939">
    <property type="entry name" value="CYTOCHROME_B561"/>
    <property type="match status" value="1"/>
</dbReference>
<gene>
    <name evidence="13" type="ORF">H5410_037773</name>
</gene>
<dbReference type="PANTHER" id="PTHR15422:SF38">
    <property type="entry name" value="CYTOCHROME B561 DOMAIN-CONTAINING PROTEIN"/>
    <property type="match status" value="1"/>
</dbReference>
<feature type="domain" description="Cytochrome b561" evidence="12">
    <location>
        <begin position="1"/>
        <end position="83"/>
    </location>
</feature>
<sequence length="83" mass="9180">MGFLIPIGILVIRTTNRYEECGTRLKIIHATSQILSFLLVTAAAIMSIGNFDKSFTNNHQRIGLAVYAAIWLQAATGIFNPDR</sequence>
<name>A0A9J5Y8V8_SOLCO</name>
<dbReference type="GO" id="GO:0046872">
    <property type="term" value="F:metal ion binding"/>
    <property type="evidence" value="ECO:0007669"/>
    <property type="project" value="UniProtKB-KW"/>
</dbReference>
<dbReference type="AlphaFoldDB" id="A0A9J5Y8V8"/>
<feature type="transmembrane region" description="Helical" evidence="11">
    <location>
        <begin position="27"/>
        <end position="49"/>
    </location>
</feature>
<organism evidence="13 14">
    <name type="scientific">Solanum commersonii</name>
    <name type="common">Commerson's wild potato</name>
    <name type="synonym">Commerson's nightshade</name>
    <dbReference type="NCBI Taxonomy" id="4109"/>
    <lineage>
        <taxon>Eukaryota</taxon>
        <taxon>Viridiplantae</taxon>
        <taxon>Streptophyta</taxon>
        <taxon>Embryophyta</taxon>
        <taxon>Tracheophyta</taxon>
        <taxon>Spermatophyta</taxon>
        <taxon>Magnoliopsida</taxon>
        <taxon>eudicotyledons</taxon>
        <taxon>Gunneridae</taxon>
        <taxon>Pentapetalae</taxon>
        <taxon>asterids</taxon>
        <taxon>lamiids</taxon>
        <taxon>Solanales</taxon>
        <taxon>Solanaceae</taxon>
        <taxon>Solanoideae</taxon>
        <taxon>Solaneae</taxon>
        <taxon>Solanum</taxon>
    </lineage>
</organism>
<comment type="cofactor">
    <cofactor evidence="1">
        <name>heme b</name>
        <dbReference type="ChEBI" id="CHEBI:60344"/>
    </cofactor>
</comment>
<dbReference type="Gene3D" id="1.20.120.1770">
    <property type="match status" value="1"/>
</dbReference>
<dbReference type="InterPro" id="IPR045150">
    <property type="entry name" value="CYB561D1/2"/>
</dbReference>
<keyword evidence="14" id="KW-1185">Reference proteome</keyword>
<evidence type="ECO:0000313" key="14">
    <source>
        <dbReference type="Proteomes" id="UP000824120"/>
    </source>
</evidence>
<feature type="transmembrane region" description="Helical" evidence="11">
    <location>
        <begin position="61"/>
        <end position="79"/>
    </location>
</feature>
<keyword evidence="5 11" id="KW-0812">Transmembrane</keyword>
<evidence type="ECO:0000256" key="4">
    <source>
        <dbReference type="ARBA" id="ARBA00022617"/>
    </source>
</evidence>
<evidence type="ECO:0000256" key="3">
    <source>
        <dbReference type="ARBA" id="ARBA00022448"/>
    </source>
</evidence>
<evidence type="ECO:0000256" key="11">
    <source>
        <dbReference type="SAM" id="Phobius"/>
    </source>
</evidence>
<keyword evidence="9" id="KW-0408">Iron</keyword>
<keyword evidence="7" id="KW-0249">Electron transport</keyword>
<dbReference type="EMBL" id="JACXVP010000007">
    <property type="protein sequence ID" value="KAG5596541.1"/>
    <property type="molecule type" value="Genomic_DNA"/>
</dbReference>
<evidence type="ECO:0000259" key="12">
    <source>
        <dbReference type="PROSITE" id="PS50939"/>
    </source>
</evidence>
<evidence type="ECO:0000256" key="2">
    <source>
        <dbReference type="ARBA" id="ARBA00004141"/>
    </source>
</evidence>
<evidence type="ECO:0000256" key="10">
    <source>
        <dbReference type="ARBA" id="ARBA00023136"/>
    </source>
</evidence>
<dbReference type="InterPro" id="IPR006593">
    <property type="entry name" value="Cyt_b561/ferric_Rdtase_TM"/>
</dbReference>
<keyword evidence="3" id="KW-0813">Transport</keyword>
<keyword evidence="8 11" id="KW-1133">Transmembrane helix</keyword>
<evidence type="ECO:0000256" key="5">
    <source>
        <dbReference type="ARBA" id="ARBA00022692"/>
    </source>
</evidence>
<evidence type="ECO:0000256" key="8">
    <source>
        <dbReference type="ARBA" id="ARBA00022989"/>
    </source>
</evidence>
<dbReference type="GO" id="GO:0020037">
    <property type="term" value="F:heme binding"/>
    <property type="evidence" value="ECO:0007669"/>
    <property type="project" value="TreeGrafter"/>
</dbReference>
<comment type="subcellular location">
    <subcellularLocation>
        <location evidence="2">Membrane</location>
        <topology evidence="2">Multi-pass membrane protein</topology>
    </subcellularLocation>
</comment>
<protein>
    <recommendedName>
        <fullName evidence="12">Cytochrome b561 domain-containing protein</fullName>
    </recommendedName>
</protein>
<evidence type="ECO:0000256" key="1">
    <source>
        <dbReference type="ARBA" id="ARBA00001970"/>
    </source>
</evidence>
<reference evidence="13 14" key="1">
    <citation type="submission" date="2020-09" db="EMBL/GenBank/DDBJ databases">
        <title>De no assembly of potato wild relative species, Solanum commersonii.</title>
        <authorList>
            <person name="Cho K."/>
        </authorList>
    </citation>
    <scope>NUCLEOTIDE SEQUENCE [LARGE SCALE GENOMIC DNA]</scope>
    <source>
        <strain evidence="13">LZ3.2</strain>
        <tissue evidence="13">Leaf</tissue>
    </source>
</reference>
<comment type="caution">
    <text evidence="13">The sequence shown here is derived from an EMBL/GenBank/DDBJ whole genome shotgun (WGS) entry which is preliminary data.</text>
</comment>
<dbReference type="OrthoDB" id="19261at2759"/>
<dbReference type="SMART" id="SM00665">
    <property type="entry name" value="B561"/>
    <property type="match status" value="1"/>
</dbReference>
<keyword evidence="10 11" id="KW-0472">Membrane</keyword>